<gene>
    <name evidence="1" type="ORF">Ssi02_16190</name>
</gene>
<evidence type="ECO:0000313" key="2">
    <source>
        <dbReference type="Proteomes" id="UP000606172"/>
    </source>
</evidence>
<sequence length="58" mass="6281">MPAAAYLARGENQRGNVVHCRARHFACRCQASRIPTLSRPGHLATLTSRAAHISPMAV</sequence>
<name>A0A919RD05_9ACTN</name>
<dbReference type="EMBL" id="BOOW01000009">
    <property type="protein sequence ID" value="GII91388.1"/>
    <property type="molecule type" value="Genomic_DNA"/>
</dbReference>
<accession>A0A919RD05</accession>
<comment type="caution">
    <text evidence="1">The sequence shown here is derived from an EMBL/GenBank/DDBJ whole genome shotgun (WGS) entry which is preliminary data.</text>
</comment>
<dbReference type="Proteomes" id="UP000606172">
    <property type="component" value="Unassembled WGS sequence"/>
</dbReference>
<organism evidence="1 2">
    <name type="scientific">Sinosporangium siamense</name>
    <dbReference type="NCBI Taxonomy" id="1367973"/>
    <lineage>
        <taxon>Bacteria</taxon>
        <taxon>Bacillati</taxon>
        <taxon>Actinomycetota</taxon>
        <taxon>Actinomycetes</taxon>
        <taxon>Streptosporangiales</taxon>
        <taxon>Streptosporangiaceae</taxon>
        <taxon>Sinosporangium</taxon>
    </lineage>
</organism>
<proteinExistence type="predicted"/>
<protein>
    <submittedName>
        <fullName evidence="1">Uncharacterized protein</fullName>
    </submittedName>
</protein>
<dbReference type="AlphaFoldDB" id="A0A919RD05"/>
<evidence type="ECO:0000313" key="1">
    <source>
        <dbReference type="EMBL" id="GII91388.1"/>
    </source>
</evidence>
<keyword evidence="2" id="KW-1185">Reference proteome</keyword>
<dbReference type="RefSeq" id="WP_204022736.1">
    <property type="nucleotide sequence ID" value="NZ_BOOW01000009.1"/>
</dbReference>
<reference evidence="1" key="1">
    <citation type="submission" date="2021-01" db="EMBL/GenBank/DDBJ databases">
        <title>Whole genome shotgun sequence of Sinosporangium siamense NBRC 109515.</title>
        <authorList>
            <person name="Komaki H."/>
            <person name="Tamura T."/>
        </authorList>
    </citation>
    <scope>NUCLEOTIDE SEQUENCE</scope>
    <source>
        <strain evidence="1">NBRC 109515</strain>
    </source>
</reference>